<keyword evidence="3" id="KW-1133">Transmembrane helix</keyword>
<dbReference type="OrthoDB" id="5653214at2"/>
<dbReference type="Proteomes" id="UP000054608">
    <property type="component" value="Unassembled WGS sequence"/>
</dbReference>
<keyword evidence="5" id="KW-1185">Reference proteome</keyword>
<reference evidence="4 5" key="1">
    <citation type="submission" date="2015-11" db="EMBL/GenBank/DDBJ databases">
        <title>Genomic analysis of 38 Legionella species identifies large and diverse effector repertoires.</title>
        <authorList>
            <person name="Burstein D."/>
            <person name="Amaro F."/>
            <person name="Zusman T."/>
            <person name="Lifshitz Z."/>
            <person name="Cohen O."/>
            <person name="Gilbert J.A."/>
            <person name="Pupko T."/>
            <person name="Shuman H.A."/>
            <person name="Segal G."/>
        </authorList>
    </citation>
    <scope>NUCLEOTIDE SEQUENCE [LARGE SCALE GENOMIC DNA]</scope>
    <source>
        <strain evidence="4 5">WA-270A-C2</strain>
    </source>
</reference>
<feature type="transmembrane region" description="Helical" evidence="3">
    <location>
        <begin position="282"/>
        <end position="301"/>
    </location>
</feature>
<dbReference type="EMBL" id="LNYT01000020">
    <property type="protein sequence ID" value="KTD46696.1"/>
    <property type="molecule type" value="Genomic_DNA"/>
</dbReference>
<feature type="compositionally biased region" description="Basic and acidic residues" evidence="2">
    <location>
        <begin position="16"/>
        <end position="25"/>
    </location>
</feature>
<protein>
    <submittedName>
        <fullName evidence="4">Coiled-coil protein</fullName>
    </submittedName>
</protein>
<feature type="compositionally biased region" description="Polar residues" evidence="2">
    <location>
        <begin position="1"/>
        <end position="13"/>
    </location>
</feature>
<sequence>MSQDKSPNPQSSFIPEETRIDELTPEALRKKATEHARKLKALKDRTFVGHPPADPGFVMDLLKAKIPGLTGLLQGMGRTGGTISSLIAATGHASQPLQAAGSGFHMAGAALAAVDFIRIPLVSLAAFIAGEKPITLSKTGRWLYSATGLGLALTAILVPVAAPYIGVAAAGIALGVSVVTLGNMIYQRQKLKKSLKQTETHIETGMAKLKDIASEAERLENELGTLDATKDAERISEIESRLTTLEDEAKDQETSLQEFYDKQAKDQAKLKKMGVMAFMDKGVAIGLGSMVVIGAIVSLFFPVAGLSILAAAGVIGVSYAAGRFLGPMVAPYVKKFGSWVAGKFSQDKDDSREPSPELTDANRENAALVSHDELAEDTRIENPRPRLSLLSGRSREELIKLRQDLEIQEEHVDEMDRKLTALVEKNDARGVLNFFSQLKQNLKAECPHEDLSCVSDLFESIKPALKLLGQAVKQIRDGELKLSEKEQLDLENAVDFTSSLLEKPEASMVLTIANEHHAKDSLQKPSAIQNEDTEEEEGMTDDEGKSSHPA</sequence>
<dbReference type="PATRIC" id="fig|458.5.peg.1691"/>
<keyword evidence="1" id="KW-0175">Coiled coil</keyword>
<feature type="region of interest" description="Disordered" evidence="2">
    <location>
        <begin position="516"/>
        <end position="550"/>
    </location>
</feature>
<evidence type="ECO:0000313" key="5">
    <source>
        <dbReference type="Proteomes" id="UP000054608"/>
    </source>
</evidence>
<evidence type="ECO:0000256" key="2">
    <source>
        <dbReference type="SAM" id="MobiDB-lite"/>
    </source>
</evidence>
<comment type="caution">
    <text evidence="4">The sequence shown here is derived from an EMBL/GenBank/DDBJ whole genome shotgun (WGS) entry which is preliminary data.</text>
</comment>
<feature type="coiled-coil region" evidence="1">
    <location>
        <begin position="202"/>
        <end position="262"/>
    </location>
</feature>
<dbReference type="AlphaFoldDB" id="A0A0W0XQ35"/>
<feature type="transmembrane region" description="Helical" evidence="3">
    <location>
        <begin position="142"/>
        <end position="161"/>
    </location>
</feature>
<dbReference type="STRING" id="458.Lrub_1618"/>
<keyword evidence="3" id="KW-0812">Transmembrane</keyword>
<organism evidence="4 5">
    <name type="scientific">Legionella rubrilucens</name>
    <dbReference type="NCBI Taxonomy" id="458"/>
    <lineage>
        <taxon>Bacteria</taxon>
        <taxon>Pseudomonadati</taxon>
        <taxon>Pseudomonadota</taxon>
        <taxon>Gammaproteobacteria</taxon>
        <taxon>Legionellales</taxon>
        <taxon>Legionellaceae</taxon>
        <taxon>Legionella</taxon>
    </lineage>
</organism>
<feature type="compositionally biased region" description="Acidic residues" evidence="2">
    <location>
        <begin position="531"/>
        <end position="541"/>
    </location>
</feature>
<name>A0A0W0XQ35_9GAMM</name>
<feature type="transmembrane region" description="Helical" evidence="3">
    <location>
        <begin position="167"/>
        <end position="186"/>
    </location>
</feature>
<feature type="transmembrane region" description="Helical" evidence="3">
    <location>
        <begin position="307"/>
        <end position="326"/>
    </location>
</feature>
<feature type="coiled-coil region" evidence="1">
    <location>
        <begin position="398"/>
        <end position="425"/>
    </location>
</feature>
<evidence type="ECO:0000313" key="4">
    <source>
        <dbReference type="EMBL" id="KTD46696.1"/>
    </source>
</evidence>
<accession>A0A0W0XQ35</accession>
<evidence type="ECO:0000256" key="1">
    <source>
        <dbReference type="SAM" id="Coils"/>
    </source>
</evidence>
<dbReference type="RefSeq" id="WP_058531714.1">
    <property type="nucleotide sequence ID" value="NZ_CAAAIN010000005.1"/>
</dbReference>
<keyword evidence="3" id="KW-0472">Membrane</keyword>
<evidence type="ECO:0000256" key="3">
    <source>
        <dbReference type="SAM" id="Phobius"/>
    </source>
</evidence>
<proteinExistence type="predicted"/>
<feature type="region of interest" description="Disordered" evidence="2">
    <location>
        <begin position="1"/>
        <end position="25"/>
    </location>
</feature>
<feature type="transmembrane region" description="Helical" evidence="3">
    <location>
        <begin position="106"/>
        <end position="130"/>
    </location>
</feature>
<gene>
    <name evidence="4" type="ORF">Lrub_1618</name>
</gene>